<dbReference type="Proteomes" id="UP000541154">
    <property type="component" value="Unassembled WGS sequence"/>
</dbReference>
<organism evidence="1 2">
    <name type="scientific">Petromyces alliaceus</name>
    <name type="common">Aspergillus alliaceus</name>
    <dbReference type="NCBI Taxonomy" id="209559"/>
    <lineage>
        <taxon>Eukaryota</taxon>
        <taxon>Fungi</taxon>
        <taxon>Dikarya</taxon>
        <taxon>Ascomycota</taxon>
        <taxon>Pezizomycotina</taxon>
        <taxon>Eurotiomycetes</taxon>
        <taxon>Eurotiomycetidae</taxon>
        <taxon>Eurotiales</taxon>
        <taxon>Aspergillaceae</taxon>
        <taxon>Aspergillus</taxon>
        <taxon>Aspergillus subgen. Circumdati</taxon>
    </lineage>
</organism>
<accession>A0A8H5ZZL2</accession>
<gene>
    <name evidence="1" type="ORF">ETB97_003811</name>
</gene>
<dbReference type="AlphaFoldDB" id="A0A8H5ZZL2"/>
<comment type="caution">
    <text evidence="1">The sequence shown here is derived from an EMBL/GenBank/DDBJ whole genome shotgun (WGS) entry which is preliminary data.</text>
</comment>
<evidence type="ECO:0000313" key="2">
    <source>
        <dbReference type="Proteomes" id="UP000541154"/>
    </source>
</evidence>
<dbReference type="Gene3D" id="2.120.10.30">
    <property type="entry name" value="TolB, C-terminal domain"/>
    <property type="match status" value="1"/>
</dbReference>
<protein>
    <submittedName>
        <fullName evidence="1">Uncharacterized protein</fullName>
    </submittedName>
</protein>
<name>A0A8H5ZZL2_PETAA</name>
<evidence type="ECO:0000313" key="1">
    <source>
        <dbReference type="EMBL" id="KAF5858757.1"/>
    </source>
</evidence>
<dbReference type="EMBL" id="SPNV01000192">
    <property type="protein sequence ID" value="KAF5858757.1"/>
    <property type="molecule type" value="Genomic_DNA"/>
</dbReference>
<dbReference type="InterPro" id="IPR011042">
    <property type="entry name" value="6-blade_b-propeller_TolB-like"/>
</dbReference>
<keyword evidence="2" id="KW-1185">Reference proteome</keyword>
<reference evidence="1 2" key="1">
    <citation type="submission" date="2019-04" db="EMBL/GenBank/DDBJ databases">
        <title>Aspergillus burnettii sp. nov., novel species from soil in southeast Queensland.</title>
        <authorList>
            <person name="Gilchrist C.L.M."/>
            <person name="Pitt J.I."/>
            <person name="Lange L."/>
            <person name="Lacey H.J."/>
            <person name="Vuong D."/>
            <person name="Midgley D.J."/>
            <person name="Greenfield P."/>
            <person name="Bradbury M."/>
            <person name="Lacey E."/>
            <person name="Busk P.K."/>
            <person name="Pilgaard B."/>
            <person name="Chooi Y.H."/>
            <person name="Piggott A.M."/>
        </authorList>
    </citation>
    <scope>NUCLEOTIDE SEQUENCE [LARGE SCALE GENOMIC DNA]</scope>
    <source>
        <strain evidence="1 2">FRR 5400</strain>
    </source>
</reference>
<sequence length="126" mass="14126">MPSGTTATTRSDIETLFDNLPEPIDLEIDSTNENLYWTNRGEFTFGNSVNRGYVGSENKKVAALQFTILTRHLHEAIGLRLDMVNKHIYFVDMGGSLYRSNLAGKNKTVIYSGRATFTRLALAHIN</sequence>
<proteinExistence type="predicted"/>
<dbReference type="SUPFAM" id="SSF63825">
    <property type="entry name" value="YWTD domain"/>
    <property type="match status" value="1"/>
</dbReference>